<evidence type="ECO:0000313" key="4">
    <source>
        <dbReference type="EMBL" id="QPH55883.1"/>
    </source>
</evidence>
<dbReference type="Proteomes" id="UP000594800">
    <property type="component" value="Chromosome"/>
</dbReference>
<protein>
    <recommendedName>
        <fullName evidence="2">Chromosome partitioning protein ParA</fullName>
    </recommendedName>
</protein>
<evidence type="ECO:0000313" key="5">
    <source>
        <dbReference type="Proteomes" id="UP000594800"/>
    </source>
</evidence>
<comment type="function">
    <text evidence="1">Involved in chromosome partition. Localize to both poles of the predivisional cell following completion of DNA replication.</text>
</comment>
<dbReference type="EMBL" id="CP064942">
    <property type="protein sequence ID" value="QPH55883.1"/>
    <property type="molecule type" value="Genomic_DNA"/>
</dbReference>
<dbReference type="PANTHER" id="PTHR13696">
    <property type="entry name" value="P-LOOP CONTAINING NUCLEOSIDE TRIPHOSPHATE HYDROLASE"/>
    <property type="match status" value="1"/>
</dbReference>
<dbReference type="KEGG" id="poz:I0K15_09230"/>
<keyword evidence="5" id="KW-1185">Reference proteome</keyword>
<dbReference type="AlphaFoldDB" id="A0A7S9QEB3"/>
<accession>A0A7S9QEB3</accession>
<proteinExistence type="predicted"/>
<gene>
    <name evidence="4" type="ORF">I0K15_09230</name>
</gene>
<evidence type="ECO:0000256" key="2">
    <source>
        <dbReference type="ARBA" id="ARBA00074747"/>
    </source>
</evidence>
<dbReference type="CDD" id="cd02042">
    <property type="entry name" value="ParAB_family"/>
    <property type="match status" value="1"/>
</dbReference>
<dbReference type="InterPro" id="IPR027417">
    <property type="entry name" value="P-loop_NTPase"/>
</dbReference>
<name>A0A7S9QEB3_9RHOB</name>
<dbReference type="RefSeq" id="WP_196105145.1">
    <property type="nucleotide sequence ID" value="NZ_CP064942.1"/>
</dbReference>
<dbReference type="InterPro" id="IPR050678">
    <property type="entry name" value="DNA_Partitioning_ATPase"/>
</dbReference>
<dbReference type="InterPro" id="IPR025669">
    <property type="entry name" value="AAA_dom"/>
</dbReference>
<reference evidence="4 5" key="1">
    <citation type="submission" date="2020-11" db="EMBL/GenBank/DDBJ databases">
        <title>Description of Pontivivens ytuae sp. nov. isolated from deep sea sediment of Mariana Trench.</title>
        <authorList>
            <person name="Wang Z."/>
            <person name="Sun Q.-L."/>
            <person name="Xu X.-D."/>
            <person name="Tang Y.-Z."/>
            <person name="Zhang J."/>
        </authorList>
    </citation>
    <scope>NUCLEOTIDE SEQUENCE [LARGE SCALE GENOMIC DNA]</scope>
    <source>
        <strain evidence="4 5">MT2928</strain>
    </source>
</reference>
<dbReference type="PIRSF" id="PIRSF009320">
    <property type="entry name" value="Nuc_binding_HP_1000"/>
    <property type="match status" value="1"/>
</dbReference>
<dbReference type="FunFam" id="3.40.50.300:FF:000285">
    <property type="entry name" value="Sporulation initiation inhibitor Soj"/>
    <property type="match status" value="1"/>
</dbReference>
<dbReference type="Pfam" id="PF13614">
    <property type="entry name" value="AAA_31"/>
    <property type="match status" value="1"/>
</dbReference>
<evidence type="ECO:0000259" key="3">
    <source>
        <dbReference type="Pfam" id="PF13614"/>
    </source>
</evidence>
<sequence length="266" mass="28629">MSVISQKPDVIALANQKGGVGKTTTAINMGTALAASDRSVLLIDLDPQGNASTGLGIARDQRKLSTYDVLIEDKPLSDIVLETIVPNLHIAPAQPDLSSADMELMGRTGRASRLKQALRGLDQSYDYVLIDCPPSLNLLTVNALTAANAVMVPLQCEFFALEGLSQLMNTIREVRSALNPNLEIQGIVLTMYDRRNNLSHQVAADARATLGDVVYETVIPRNVRLSEAPSHAVPALLYDETSAGSLAYQRLAAELLRRRQDVAAVG</sequence>
<dbReference type="PANTHER" id="PTHR13696:SF52">
    <property type="entry name" value="PARA FAMILY PROTEIN CT_582"/>
    <property type="match status" value="1"/>
</dbReference>
<dbReference type="SUPFAM" id="SSF52540">
    <property type="entry name" value="P-loop containing nucleoside triphosphate hydrolases"/>
    <property type="match status" value="1"/>
</dbReference>
<organism evidence="4 5">
    <name type="scientific">Pontivivens ytuae</name>
    <dbReference type="NCBI Taxonomy" id="2789856"/>
    <lineage>
        <taxon>Bacteria</taxon>
        <taxon>Pseudomonadati</taxon>
        <taxon>Pseudomonadota</taxon>
        <taxon>Alphaproteobacteria</taxon>
        <taxon>Rhodobacterales</taxon>
        <taxon>Paracoccaceae</taxon>
        <taxon>Pontivivens</taxon>
    </lineage>
</organism>
<evidence type="ECO:0000256" key="1">
    <source>
        <dbReference type="ARBA" id="ARBA00057242"/>
    </source>
</evidence>
<dbReference type="Gene3D" id="3.40.50.300">
    <property type="entry name" value="P-loop containing nucleotide triphosphate hydrolases"/>
    <property type="match status" value="1"/>
</dbReference>
<feature type="domain" description="AAA" evidence="3">
    <location>
        <begin position="10"/>
        <end position="184"/>
    </location>
</feature>